<accession>A0ABN7A861</accession>
<feature type="region of interest" description="Disordered" evidence="1">
    <location>
        <begin position="1"/>
        <end position="21"/>
    </location>
</feature>
<protein>
    <submittedName>
        <fullName evidence="2">Uncharacterized protein</fullName>
    </submittedName>
</protein>
<sequence>MENLPRLPAPRPPNPSIHERPLKYSRVSQRCDAGAHIHVDLCTTCSTPQIQSATSPRRKKLRFSPIALLPSFRTEKFDYKCIRLPINYSDGTADVSSLDTFHFNDISCSLGEMTVYVFGPVDTLKPVRSRPFASSLPAVFTEMRR</sequence>
<dbReference type="Proteomes" id="UP001307889">
    <property type="component" value="Chromosome 1"/>
</dbReference>
<keyword evidence="3" id="KW-1185">Reference proteome</keyword>
<gene>
    <name evidence="2" type="ORF">NTJ_01288</name>
</gene>
<proteinExistence type="predicted"/>
<organism evidence="2 3">
    <name type="scientific">Nesidiocoris tenuis</name>
    <dbReference type="NCBI Taxonomy" id="355587"/>
    <lineage>
        <taxon>Eukaryota</taxon>
        <taxon>Metazoa</taxon>
        <taxon>Ecdysozoa</taxon>
        <taxon>Arthropoda</taxon>
        <taxon>Hexapoda</taxon>
        <taxon>Insecta</taxon>
        <taxon>Pterygota</taxon>
        <taxon>Neoptera</taxon>
        <taxon>Paraneoptera</taxon>
        <taxon>Hemiptera</taxon>
        <taxon>Heteroptera</taxon>
        <taxon>Panheteroptera</taxon>
        <taxon>Cimicomorpha</taxon>
        <taxon>Miridae</taxon>
        <taxon>Dicyphina</taxon>
        <taxon>Nesidiocoris</taxon>
    </lineage>
</organism>
<dbReference type="EMBL" id="AP028909">
    <property type="protein sequence ID" value="BES88482.1"/>
    <property type="molecule type" value="Genomic_DNA"/>
</dbReference>
<evidence type="ECO:0000313" key="2">
    <source>
        <dbReference type="EMBL" id="BES88482.1"/>
    </source>
</evidence>
<name>A0ABN7A861_9HEMI</name>
<evidence type="ECO:0000313" key="3">
    <source>
        <dbReference type="Proteomes" id="UP001307889"/>
    </source>
</evidence>
<evidence type="ECO:0000256" key="1">
    <source>
        <dbReference type="SAM" id="MobiDB-lite"/>
    </source>
</evidence>
<reference evidence="2 3" key="1">
    <citation type="submission" date="2023-09" db="EMBL/GenBank/DDBJ databases">
        <title>Nesidiocoris tenuis whole genome shotgun sequence.</title>
        <authorList>
            <person name="Shibata T."/>
            <person name="Shimoda M."/>
            <person name="Kobayashi T."/>
            <person name="Uehara T."/>
        </authorList>
    </citation>
    <scope>NUCLEOTIDE SEQUENCE [LARGE SCALE GENOMIC DNA]</scope>
    <source>
        <strain evidence="2 3">Japan</strain>
    </source>
</reference>